<proteinExistence type="predicted"/>
<sequence>MMSTSESIQTKIISIAQILLRDASEETTRSPSAIAENVRIASTMMKASPGDYDEGAAVAELIRRFSHWVPNDSALTDPTGHEDWFQPSMKKDWRYWQRLQRYLERSLAVNVVEALDRSTDGIMAQLEDPQRDAPWDRRGLVVGHVQSGKTSSYSALICKAADAGYKIIVVLAGMHNNLRSQTQMRLEEAFLGYETAPNRDPGNPIGVFFEDRDPNIHPNCATSRDEKGDFNGAAARKFSVSPEQRPWLFVVKKNKSVLEKLLKWMRSNHVANATDPKTGRRVSTNLPLLVIDDEADNASIDTGEQEFDENGTPDPEHEPKAINSLIRQILDTFAKSAYVGYTATPFANVFIHRRGKTNDEGEDLFPRSFIRNLAAPSNYVGPTRVFGITGPDGMRTGELPLVHEFDDHADTGGGGWMPRKHNKDHIPMHGGLDTLPPSLREAIYSFLLACAARACRGQKTKHCSMLVHVTRLTLVQNQVRRQIDEFVKRISQRLARKIDADGLLAELHDLWESDFVSTHDSIQEALTDGDRPAALPSWDEIASALPDAAADIVVKTINGSAKDALDYVEKETTGLKVIAIGGDKLARGLTLEGLTTSYFVRTTKMYDTLMQMGRWFGYRPGYLDLCRLYTTSDLIQSFGLIADAAEELRQEFDAMVAVGATPDKYGLKVASHPSLLVTSPMKMRTAQTVRLSYSGSLTQTIAFPASPESLQGNLDAADRLIASMGSPTESKLKQERPDKPDDWSNSLLWRDVSSDKIKAFLRAYSTAPGIERANGAVMAEFVDEMNKKCELNLWTVALVAEGKDNEGVGPSHTFAKRFTVTAMPTRSKKGNAKGYSIGVLTESHDEGIDVGIDEWNAALDATIDTWKRDGSKGRPEPLRPSGRSLRDLRAANRHGANHRGLLLLYPLSPVSREVQNINGWDKPILGFAASFPSSDQEVSVEYKVDHLLWEEQYGSAE</sequence>
<dbReference type="InterPro" id="IPR018310">
    <property type="entry name" value="Put_endonuclease_Z1-dom"/>
</dbReference>
<evidence type="ECO:0000313" key="2">
    <source>
        <dbReference type="EMBL" id="VWC47246.1"/>
    </source>
</evidence>
<dbReference type="Pfam" id="PF10593">
    <property type="entry name" value="Z1"/>
    <property type="match status" value="1"/>
</dbReference>
<feature type="domain" description="Putative endonuclease Z1" evidence="1">
    <location>
        <begin position="438"/>
        <end position="675"/>
    </location>
</feature>
<accession>A0A6J5F5Q8</accession>
<protein>
    <recommendedName>
        <fullName evidence="1">Putative endonuclease Z1 domain-containing protein</fullName>
    </recommendedName>
</protein>
<evidence type="ECO:0000259" key="1">
    <source>
        <dbReference type="Pfam" id="PF10593"/>
    </source>
</evidence>
<keyword evidence="3" id="KW-1185">Reference proteome</keyword>
<dbReference type="SUPFAM" id="SSF52540">
    <property type="entry name" value="P-loop containing nucleoside triphosphate hydrolases"/>
    <property type="match status" value="1"/>
</dbReference>
<organism evidence="2 3">
    <name type="scientific">Burkholderia paludis</name>
    <dbReference type="NCBI Taxonomy" id="1506587"/>
    <lineage>
        <taxon>Bacteria</taxon>
        <taxon>Pseudomonadati</taxon>
        <taxon>Pseudomonadota</taxon>
        <taxon>Betaproteobacteria</taxon>
        <taxon>Burkholderiales</taxon>
        <taxon>Burkholderiaceae</taxon>
        <taxon>Burkholderia</taxon>
        <taxon>Burkholderia cepacia complex</taxon>
    </lineage>
</organism>
<dbReference type="EMBL" id="CABVQD010000056">
    <property type="protein sequence ID" value="VWC47246.1"/>
    <property type="molecule type" value="Genomic_DNA"/>
</dbReference>
<reference evidence="2 3" key="1">
    <citation type="submission" date="2019-09" db="EMBL/GenBank/DDBJ databases">
        <authorList>
            <person name="Depoorter E."/>
        </authorList>
    </citation>
    <scope>NUCLEOTIDE SEQUENCE [LARGE SCALE GENOMIC DNA]</scope>
    <source>
        <strain evidence="2">LMG 30113</strain>
    </source>
</reference>
<evidence type="ECO:0000313" key="3">
    <source>
        <dbReference type="Proteomes" id="UP000494330"/>
    </source>
</evidence>
<dbReference type="InterPro" id="IPR027417">
    <property type="entry name" value="P-loop_NTPase"/>
</dbReference>
<dbReference type="AlphaFoldDB" id="A0A6J5F5Q8"/>
<gene>
    <name evidence="2" type="ORF">BPA30113_07412</name>
</gene>
<dbReference type="Proteomes" id="UP000494330">
    <property type="component" value="Unassembled WGS sequence"/>
</dbReference>
<name>A0A6J5F5Q8_9BURK</name>